<dbReference type="PANTHER" id="PTHR31213">
    <property type="entry name" value="OS08G0374000 PROTEIN-RELATED"/>
    <property type="match status" value="1"/>
</dbReference>
<proteinExistence type="inferred from homology"/>
<comment type="subcellular location">
    <subcellularLocation>
        <location evidence="2">Cytoplasm</location>
    </subcellularLocation>
    <subcellularLocation>
        <location evidence="1">Nucleus</location>
    </subcellularLocation>
</comment>
<keyword evidence="4" id="KW-0963">Cytoplasm</keyword>
<evidence type="ECO:0000256" key="5">
    <source>
        <dbReference type="ARBA" id="ARBA00022682"/>
    </source>
</evidence>
<dbReference type="GO" id="GO:0005634">
    <property type="term" value="C:nucleus"/>
    <property type="evidence" value="ECO:0000318"/>
    <property type="project" value="GO_Central"/>
</dbReference>
<gene>
    <name evidence="10" type="ORF">SELMODRAFT_123334</name>
</gene>
<name>D8SRM9_SELML</name>
<dbReference type="STRING" id="88036.D8SRM9"/>
<dbReference type="OMA" id="HTYDVGP"/>
<dbReference type="InParanoid" id="D8SRM9"/>
<dbReference type="InterPro" id="IPR019587">
    <property type="entry name" value="Polyketide_cyclase/dehydratase"/>
</dbReference>
<evidence type="ECO:0000256" key="8">
    <source>
        <dbReference type="ARBA" id="ARBA00023272"/>
    </source>
</evidence>
<dbReference type="InterPro" id="IPR023393">
    <property type="entry name" value="START-like_dom_sf"/>
</dbReference>
<dbReference type="GO" id="GO:0038023">
    <property type="term" value="F:signaling receptor activity"/>
    <property type="evidence" value="ECO:0000318"/>
    <property type="project" value="GO_Central"/>
</dbReference>
<dbReference type="KEGG" id="smo:SELMODRAFT_123334"/>
<evidence type="ECO:0000256" key="4">
    <source>
        <dbReference type="ARBA" id="ARBA00022490"/>
    </source>
</evidence>
<dbReference type="GO" id="GO:0005737">
    <property type="term" value="C:cytoplasm"/>
    <property type="evidence" value="ECO:0000318"/>
    <property type="project" value="GO_Central"/>
</dbReference>
<dbReference type="GO" id="GO:0004864">
    <property type="term" value="F:protein phosphatase inhibitor activity"/>
    <property type="evidence" value="ECO:0000318"/>
    <property type="project" value="GO_Central"/>
</dbReference>
<accession>D8SRM9</accession>
<dbReference type="EMBL" id="GL377636">
    <property type="protein sequence ID" value="EFJ12888.1"/>
    <property type="molecule type" value="Genomic_DNA"/>
</dbReference>
<dbReference type="PANTHER" id="PTHR31213:SF138">
    <property type="entry name" value="ABSCISIC ACID RECEPTOR PYL6"/>
    <property type="match status" value="1"/>
</dbReference>
<keyword evidence="8" id="KW-0650">Protein phosphatase inhibitor</keyword>
<evidence type="ECO:0000256" key="2">
    <source>
        <dbReference type="ARBA" id="ARBA00004496"/>
    </source>
</evidence>
<evidence type="ECO:0000256" key="7">
    <source>
        <dbReference type="ARBA" id="ARBA00023242"/>
    </source>
</evidence>
<evidence type="ECO:0000256" key="1">
    <source>
        <dbReference type="ARBA" id="ARBA00004123"/>
    </source>
</evidence>
<dbReference type="HOGENOM" id="CLU_077517_0_1_1"/>
<evidence type="ECO:0000256" key="9">
    <source>
        <dbReference type="SAM" id="MobiDB-lite"/>
    </source>
</evidence>
<dbReference type="eggNOG" id="ENOG502QU62">
    <property type="taxonomic scope" value="Eukaryota"/>
</dbReference>
<dbReference type="SUPFAM" id="SSF55961">
    <property type="entry name" value="Bet v1-like"/>
    <property type="match status" value="1"/>
</dbReference>
<evidence type="ECO:0000256" key="6">
    <source>
        <dbReference type="ARBA" id="ARBA00023170"/>
    </source>
</evidence>
<feature type="region of interest" description="Disordered" evidence="9">
    <location>
        <begin position="184"/>
        <end position="207"/>
    </location>
</feature>
<organism evidence="11">
    <name type="scientific">Selaginella moellendorffii</name>
    <name type="common">Spikemoss</name>
    <dbReference type="NCBI Taxonomy" id="88036"/>
    <lineage>
        <taxon>Eukaryota</taxon>
        <taxon>Viridiplantae</taxon>
        <taxon>Streptophyta</taxon>
        <taxon>Embryophyta</taxon>
        <taxon>Tracheophyta</taxon>
        <taxon>Lycopodiopsida</taxon>
        <taxon>Selaginellales</taxon>
        <taxon>Selaginellaceae</taxon>
        <taxon>Selaginella</taxon>
    </lineage>
</organism>
<sequence length="207" mass="23347">MLTPQQRLQLDESRWRLHSVLSAAQPHQCANLLLQRIDAPVSAVWPMLRRFDTPQAYKRFVKACVIASGDGSSVGSLRNITLISGLPASCSTERLEILDDEHHIVSFRVVGGEHRLRNYASVTSLHEKVVTVVMESYVVDVPEGNTREDTRVFTDTVVRCNLQSLAKICQANFKLEQRRCQQQQQQQPEMASCKKDSGQDSGLILMR</sequence>
<evidence type="ECO:0000313" key="10">
    <source>
        <dbReference type="EMBL" id="EFJ12888.1"/>
    </source>
</evidence>
<dbReference type="InterPro" id="IPR050279">
    <property type="entry name" value="Plant_def-hormone_signal"/>
</dbReference>
<comment type="similarity">
    <text evidence="3">Belongs to the PYR/PYL/RCAR abscisic acid intracellular receptor family.</text>
</comment>
<dbReference type="GO" id="GO:0009738">
    <property type="term" value="P:abscisic acid-activated signaling pathway"/>
    <property type="evidence" value="ECO:0000318"/>
    <property type="project" value="GO_Central"/>
</dbReference>
<dbReference type="Gene3D" id="3.30.530.20">
    <property type="match status" value="1"/>
</dbReference>
<keyword evidence="6" id="KW-0675">Receptor</keyword>
<dbReference type="Proteomes" id="UP000001514">
    <property type="component" value="Unassembled WGS sequence"/>
</dbReference>
<dbReference type="CDD" id="cd07821">
    <property type="entry name" value="PYR_PYL_RCAR_like"/>
    <property type="match status" value="1"/>
</dbReference>
<dbReference type="AlphaFoldDB" id="D8SRM9"/>
<dbReference type="Gramene" id="EFJ12888">
    <property type="protein sequence ID" value="EFJ12888"/>
    <property type="gene ID" value="SELMODRAFT_123334"/>
</dbReference>
<evidence type="ECO:0000313" key="11">
    <source>
        <dbReference type="Proteomes" id="UP000001514"/>
    </source>
</evidence>
<dbReference type="GO" id="GO:0010427">
    <property type="term" value="F:abscisic acid binding"/>
    <property type="evidence" value="ECO:0000318"/>
    <property type="project" value="GO_Central"/>
</dbReference>
<keyword evidence="11" id="KW-1185">Reference proteome</keyword>
<keyword evidence="7" id="KW-0539">Nucleus</keyword>
<keyword evidence="5" id="KW-0938">Abscisic acid signaling pathway</keyword>
<reference evidence="10 11" key="1">
    <citation type="journal article" date="2011" name="Science">
        <title>The Selaginella genome identifies genetic changes associated with the evolution of vascular plants.</title>
        <authorList>
            <person name="Banks J.A."/>
            <person name="Nishiyama T."/>
            <person name="Hasebe M."/>
            <person name="Bowman J.L."/>
            <person name="Gribskov M."/>
            <person name="dePamphilis C."/>
            <person name="Albert V.A."/>
            <person name="Aono N."/>
            <person name="Aoyama T."/>
            <person name="Ambrose B.A."/>
            <person name="Ashton N.W."/>
            <person name="Axtell M.J."/>
            <person name="Barker E."/>
            <person name="Barker M.S."/>
            <person name="Bennetzen J.L."/>
            <person name="Bonawitz N.D."/>
            <person name="Chapple C."/>
            <person name="Cheng C."/>
            <person name="Correa L.G."/>
            <person name="Dacre M."/>
            <person name="DeBarry J."/>
            <person name="Dreyer I."/>
            <person name="Elias M."/>
            <person name="Engstrom E.M."/>
            <person name="Estelle M."/>
            <person name="Feng L."/>
            <person name="Finet C."/>
            <person name="Floyd S.K."/>
            <person name="Frommer W.B."/>
            <person name="Fujita T."/>
            <person name="Gramzow L."/>
            <person name="Gutensohn M."/>
            <person name="Harholt J."/>
            <person name="Hattori M."/>
            <person name="Heyl A."/>
            <person name="Hirai T."/>
            <person name="Hiwatashi Y."/>
            <person name="Ishikawa M."/>
            <person name="Iwata M."/>
            <person name="Karol K.G."/>
            <person name="Koehler B."/>
            <person name="Kolukisaoglu U."/>
            <person name="Kubo M."/>
            <person name="Kurata T."/>
            <person name="Lalonde S."/>
            <person name="Li K."/>
            <person name="Li Y."/>
            <person name="Litt A."/>
            <person name="Lyons E."/>
            <person name="Manning G."/>
            <person name="Maruyama T."/>
            <person name="Michael T.P."/>
            <person name="Mikami K."/>
            <person name="Miyazaki S."/>
            <person name="Morinaga S."/>
            <person name="Murata T."/>
            <person name="Mueller-Roeber B."/>
            <person name="Nelson D.R."/>
            <person name="Obara M."/>
            <person name="Oguri Y."/>
            <person name="Olmstead R.G."/>
            <person name="Onodera N."/>
            <person name="Petersen B.L."/>
            <person name="Pils B."/>
            <person name="Prigge M."/>
            <person name="Rensing S.A."/>
            <person name="Riano-Pachon D.M."/>
            <person name="Roberts A.W."/>
            <person name="Sato Y."/>
            <person name="Scheller H.V."/>
            <person name="Schulz B."/>
            <person name="Schulz C."/>
            <person name="Shakirov E.V."/>
            <person name="Shibagaki N."/>
            <person name="Shinohara N."/>
            <person name="Shippen D.E."/>
            <person name="Soerensen I."/>
            <person name="Sotooka R."/>
            <person name="Sugimoto N."/>
            <person name="Sugita M."/>
            <person name="Sumikawa N."/>
            <person name="Tanurdzic M."/>
            <person name="Theissen G."/>
            <person name="Ulvskov P."/>
            <person name="Wakazuki S."/>
            <person name="Weng J.K."/>
            <person name="Willats W.W."/>
            <person name="Wipf D."/>
            <person name="Wolf P.G."/>
            <person name="Yang L."/>
            <person name="Zimmer A.D."/>
            <person name="Zhu Q."/>
            <person name="Mitros T."/>
            <person name="Hellsten U."/>
            <person name="Loque D."/>
            <person name="Otillar R."/>
            <person name="Salamov A."/>
            <person name="Schmutz J."/>
            <person name="Shapiro H."/>
            <person name="Lindquist E."/>
            <person name="Lucas S."/>
            <person name="Rokhsar D."/>
            <person name="Grigoriev I.V."/>
        </authorList>
    </citation>
    <scope>NUCLEOTIDE SEQUENCE [LARGE SCALE GENOMIC DNA]</scope>
</reference>
<protein>
    <submittedName>
        <fullName evidence="10">Uncharacterized protein</fullName>
    </submittedName>
</protein>
<evidence type="ECO:0000256" key="3">
    <source>
        <dbReference type="ARBA" id="ARBA00008594"/>
    </source>
</evidence>
<dbReference type="Pfam" id="PF10604">
    <property type="entry name" value="Polyketide_cyc2"/>
    <property type="match status" value="1"/>
</dbReference>